<keyword evidence="4" id="KW-1185">Reference proteome</keyword>
<organism evidence="3 4">
    <name type="scientific">Nonomuraea zeae</name>
    <dbReference type="NCBI Taxonomy" id="1642303"/>
    <lineage>
        <taxon>Bacteria</taxon>
        <taxon>Bacillati</taxon>
        <taxon>Actinomycetota</taxon>
        <taxon>Actinomycetes</taxon>
        <taxon>Streptosporangiales</taxon>
        <taxon>Streptosporangiaceae</taxon>
        <taxon>Nonomuraea</taxon>
    </lineage>
</organism>
<sequence length="372" mass="40568">MLHDGTRTRPDLVDPAASRLPAARDSTPVSRQHRDHGELRWPYLSGGGFVERSTSESADRESGFIADDVVLVRLDELTAADSPRRQGVDLDHARALAEVEGPLPPIFVHFATMRVIDGMHRLTAARLAGRTDIEVRFFHGTSDEAFRVGVQANVSHGLPLSLADRKSAAARIIWSHPYLSDRAIALSAGLAAATVATLRTQTDGSGEVQARTGADGRVRPLNAAKGRLVASEVIAERPDATLREIAQVAGISIATAQDVRRRVLAGVDPVPDRLKFAEEDVSQRRPLPSGAGVTTDRIDVTRMIDTLRRDPSLRYSDSGRLLLRWLDSRTVTVTQWAEVAENVPPHCLTSIAKVARECARTWSDIAEMINAR</sequence>
<evidence type="ECO:0000256" key="1">
    <source>
        <dbReference type="SAM" id="MobiDB-lite"/>
    </source>
</evidence>
<gene>
    <name evidence="3" type="ORF">ETD85_46180</name>
</gene>
<dbReference type="EMBL" id="VCKX01000236">
    <property type="protein sequence ID" value="TMR24745.1"/>
    <property type="molecule type" value="Genomic_DNA"/>
</dbReference>
<dbReference type="OrthoDB" id="3701787at2"/>
<feature type="domain" description="ParB-like N-terminal" evidence="2">
    <location>
        <begin position="70"/>
        <end position="154"/>
    </location>
</feature>
<reference evidence="3 4" key="1">
    <citation type="submission" date="2019-05" db="EMBL/GenBank/DDBJ databases">
        <title>Draft genome sequence of Nonomuraea zeae DSM 100528.</title>
        <authorList>
            <person name="Saricaoglu S."/>
            <person name="Isik K."/>
        </authorList>
    </citation>
    <scope>NUCLEOTIDE SEQUENCE [LARGE SCALE GENOMIC DNA]</scope>
    <source>
        <strain evidence="3 4">DSM 100528</strain>
    </source>
</reference>
<dbReference type="InterPro" id="IPR036086">
    <property type="entry name" value="ParB/Sulfiredoxin_sf"/>
</dbReference>
<comment type="caution">
    <text evidence="3">The sequence shown here is derived from an EMBL/GenBank/DDBJ whole genome shotgun (WGS) entry which is preliminary data.</text>
</comment>
<feature type="region of interest" description="Disordered" evidence="1">
    <location>
        <begin position="1"/>
        <end position="39"/>
    </location>
</feature>
<evidence type="ECO:0000259" key="2">
    <source>
        <dbReference type="SMART" id="SM00470"/>
    </source>
</evidence>
<protein>
    <submittedName>
        <fullName evidence="3">Streptomycin biosynthesis protein</fullName>
    </submittedName>
</protein>
<accession>A0A5S4FVE8</accession>
<proteinExistence type="predicted"/>
<dbReference type="InterPro" id="IPR003115">
    <property type="entry name" value="ParB_N"/>
</dbReference>
<evidence type="ECO:0000313" key="3">
    <source>
        <dbReference type="EMBL" id="TMR24745.1"/>
    </source>
</evidence>
<feature type="compositionally biased region" description="Basic and acidic residues" evidence="1">
    <location>
        <begin position="1"/>
        <end position="12"/>
    </location>
</feature>
<dbReference type="SMART" id="SM00470">
    <property type="entry name" value="ParB"/>
    <property type="match status" value="1"/>
</dbReference>
<evidence type="ECO:0000313" key="4">
    <source>
        <dbReference type="Proteomes" id="UP000306628"/>
    </source>
</evidence>
<name>A0A5S4FVE8_9ACTN</name>
<dbReference type="AlphaFoldDB" id="A0A5S4FVE8"/>
<dbReference type="Proteomes" id="UP000306628">
    <property type="component" value="Unassembled WGS sequence"/>
</dbReference>
<dbReference type="SUPFAM" id="SSF110849">
    <property type="entry name" value="ParB/Sulfiredoxin"/>
    <property type="match status" value="1"/>
</dbReference>